<name>A0A6J2VNU5_CHACN</name>
<feature type="transmembrane region" description="Helical" evidence="5">
    <location>
        <begin position="194"/>
        <end position="212"/>
    </location>
</feature>
<dbReference type="Gene3D" id="1.20.1070.10">
    <property type="entry name" value="Rhodopsin 7-helix transmembrane proteins"/>
    <property type="match status" value="1"/>
</dbReference>
<dbReference type="RefSeq" id="XP_030633673.1">
    <property type="nucleotide sequence ID" value="XM_030777813.1"/>
</dbReference>
<dbReference type="PRINTS" id="PR00237">
    <property type="entry name" value="GPCRRHODOPSN"/>
</dbReference>
<keyword evidence="7" id="KW-1185">Reference proteome</keyword>
<dbReference type="Pfam" id="PF00001">
    <property type="entry name" value="7tm_1"/>
    <property type="match status" value="1"/>
</dbReference>
<dbReference type="PROSITE" id="PS50262">
    <property type="entry name" value="G_PROTEIN_RECEP_F1_2"/>
    <property type="match status" value="1"/>
</dbReference>
<evidence type="ECO:0000256" key="3">
    <source>
        <dbReference type="ARBA" id="ARBA00022989"/>
    </source>
</evidence>
<evidence type="ECO:0000256" key="1">
    <source>
        <dbReference type="ARBA" id="ARBA00004370"/>
    </source>
</evidence>
<evidence type="ECO:0000256" key="5">
    <source>
        <dbReference type="SAM" id="Phobius"/>
    </source>
</evidence>
<dbReference type="Proteomes" id="UP000504632">
    <property type="component" value="Chromosome 6"/>
</dbReference>
<dbReference type="GeneID" id="115814850"/>
<dbReference type="InterPro" id="IPR017452">
    <property type="entry name" value="GPCR_Rhodpsn_7TM"/>
</dbReference>
<organism evidence="7 8">
    <name type="scientific">Chanos chanos</name>
    <name type="common">Milkfish</name>
    <name type="synonym">Mugil chanos</name>
    <dbReference type="NCBI Taxonomy" id="29144"/>
    <lineage>
        <taxon>Eukaryota</taxon>
        <taxon>Metazoa</taxon>
        <taxon>Chordata</taxon>
        <taxon>Craniata</taxon>
        <taxon>Vertebrata</taxon>
        <taxon>Euteleostomi</taxon>
        <taxon>Actinopterygii</taxon>
        <taxon>Neopterygii</taxon>
        <taxon>Teleostei</taxon>
        <taxon>Ostariophysi</taxon>
        <taxon>Gonorynchiformes</taxon>
        <taxon>Chanidae</taxon>
        <taxon>Chanos</taxon>
    </lineage>
</organism>
<keyword evidence="4 5" id="KW-0472">Membrane</keyword>
<keyword evidence="8" id="KW-0675">Receptor</keyword>
<dbReference type="InterPro" id="IPR000276">
    <property type="entry name" value="GPCR_Rhodpsn"/>
</dbReference>
<dbReference type="GO" id="GO:0004930">
    <property type="term" value="F:G protein-coupled receptor activity"/>
    <property type="evidence" value="ECO:0007669"/>
    <property type="project" value="InterPro"/>
</dbReference>
<dbReference type="OrthoDB" id="8856247at2759"/>
<gene>
    <name evidence="8" type="primary">or95a1</name>
</gene>
<protein>
    <submittedName>
        <fullName evidence="8">Odorant receptor 129-1</fullName>
    </submittedName>
</protein>
<feature type="domain" description="G-protein coupled receptors family 1 profile" evidence="6">
    <location>
        <begin position="37"/>
        <end position="285"/>
    </location>
</feature>
<evidence type="ECO:0000259" key="6">
    <source>
        <dbReference type="PROSITE" id="PS50262"/>
    </source>
</evidence>
<proteinExistence type="predicted"/>
<feature type="transmembrane region" description="Helical" evidence="5">
    <location>
        <begin position="224"/>
        <end position="247"/>
    </location>
</feature>
<keyword evidence="2 5" id="KW-0812">Transmembrane</keyword>
<keyword evidence="3 5" id="KW-1133">Transmembrane helix</keyword>
<dbReference type="PANTHER" id="PTHR26451">
    <property type="entry name" value="G_PROTEIN_RECEP_F1_2 DOMAIN-CONTAINING PROTEIN"/>
    <property type="match status" value="1"/>
</dbReference>
<evidence type="ECO:0000256" key="4">
    <source>
        <dbReference type="ARBA" id="ARBA00023136"/>
    </source>
</evidence>
<dbReference type="GO" id="GO:0004984">
    <property type="term" value="F:olfactory receptor activity"/>
    <property type="evidence" value="ECO:0007669"/>
    <property type="project" value="TreeGrafter"/>
</dbReference>
<dbReference type="PANTHER" id="PTHR26451:SF991">
    <property type="entry name" value="ODORANT RECEPTOR"/>
    <property type="match status" value="1"/>
</dbReference>
<dbReference type="CDD" id="cd00637">
    <property type="entry name" value="7tm_classA_rhodopsin-like"/>
    <property type="match status" value="1"/>
</dbReference>
<evidence type="ECO:0000313" key="7">
    <source>
        <dbReference type="Proteomes" id="UP000504632"/>
    </source>
</evidence>
<dbReference type="GO" id="GO:0016020">
    <property type="term" value="C:membrane"/>
    <property type="evidence" value="ECO:0007669"/>
    <property type="project" value="UniProtKB-SubCell"/>
</dbReference>
<evidence type="ECO:0000313" key="8">
    <source>
        <dbReference type="RefSeq" id="XP_030633673.1"/>
    </source>
</evidence>
<dbReference type="CTD" id="100000097"/>
<dbReference type="AlphaFoldDB" id="A0A6J2VNU5"/>
<dbReference type="InParanoid" id="A0A6J2VNU5"/>
<feature type="transmembrane region" description="Helical" evidence="5">
    <location>
        <begin position="57"/>
        <end position="82"/>
    </location>
</feature>
<accession>A0A6J2VNU5</accession>
<comment type="subcellular location">
    <subcellularLocation>
        <location evidence="1">Membrane</location>
    </subcellularLocation>
</comment>
<reference evidence="8" key="1">
    <citation type="submission" date="2025-08" db="UniProtKB">
        <authorList>
            <consortium name="RefSeq"/>
        </authorList>
    </citation>
    <scope>IDENTIFICATION</scope>
</reference>
<dbReference type="SUPFAM" id="SSF81321">
    <property type="entry name" value="Family A G protein-coupled receptor-like"/>
    <property type="match status" value="1"/>
</dbReference>
<dbReference type="InterPro" id="IPR052921">
    <property type="entry name" value="GPCR1_Superfamily_Member"/>
</dbReference>
<dbReference type="GO" id="GO:0005549">
    <property type="term" value="F:odorant binding"/>
    <property type="evidence" value="ECO:0007669"/>
    <property type="project" value="TreeGrafter"/>
</dbReference>
<evidence type="ECO:0000256" key="2">
    <source>
        <dbReference type="ARBA" id="ARBA00022692"/>
    </source>
</evidence>
<feature type="transmembrane region" description="Helical" evidence="5">
    <location>
        <begin position="267"/>
        <end position="287"/>
    </location>
</feature>
<dbReference type="FunFam" id="1.20.1070.10:FF:000096">
    <property type="entry name" value="Odorant receptor 131-2"/>
    <property type="match status" value="1"/>
</dbReference>
<feature type="transmembrane region" description="Helical" evidence="5">
    <location>
        <begin position="136"/>
        <end position="158"/>
    </location>
</feature>
<sequence length="318" mass="36702">MQNLTEYTANITTTNGNLTIILKVCVVTPFFCIFMYFILLMLHTFGSHRQFFDSTRYILFAYMLINDTLQVLSSVLLFLFVMANLQFPIVYCAPLLFVSTATFLNTPLILATMSLERYVAIFYPLHRPAAWRVDRIWIIIVTLWIISCILPMVDFILLRPKPGVDVRTTPVPCKTFVLNATPIQTLFKVSLNGLFFATVAIIILFTYIRILLETRKMRQDRTSVVKALNTVLLHGFQLLLSMMAFTFPITENLIVLHISWLQEHISFFNYFCFGMLPRFLSPLIYGLRDESLRFFMRKAMPCSSAQVNPVARAKPLTN</sequence>
<feature type="transmembrane region" description="Helical" evidence="5">
    <location>
        <begin position="20"/>
        <end position="45"/>
    </location>
</feature>